<dbReference type="EMBL" id="LAZR01052973">
    <property type="protein sequence ID" value="KKK81779.1"/>
    <property type="molecule type" value="Genomic_DNA"/>
</dbReference>
<accession>A0A0F9ATK0</accession>
<feature type="non-terminal residue" evidence="1">
    <location>
        <position position="85"/>
    </location>
</feature>
<evidence type="ECO:0000313" key="1">
    <source>
        <dbReference type="EMBL" id="KKK81779.1"/>
    </source>
</evidence>
<dbReference type="AlphaFoldDB" id="A0A0F9ATK0"/>
<name>A0A0F9ATK0_9ZZZZ</name>
<organism evidence="1">
    <name type="scientific">marine sediment metagenome</name>
    <dbReference type="NCBI Taxonomy" id="412755"/>
    <lineage>
        <taxon>unclassified sequences</taxon>
        <taxon>metagenomes</taxon>
        <taxon>ecological metagenomes</taxon>
    </lineage>
</organism>
<reference evidence="1" key="1">
    <citation type="journal article" date="2015" name="Nature">
        <title>Complex archaea that bridge the gap between prokaryotes and eukaryotes.</title>
        <authorList>
            <person name="Spang A."/>
            <person name="Saw J.H."/>
            <person name="Jorgensen S.L."/>
            <person name="Zaremba-Niedzwiedzka K."/>
            <person name="Martijn J."/>
            <person name="Lind A.E."/>
            <person name="van Eijk R."/>
            <person name="Schleper C."/>
            <person name="Guy L."/>
            <person name="Ettema T.J."/>
        </authorList>
    </citation>
    <scope>NUCLEOTIDE SEQUENCE</scope>
</reference>
<comment type="caution">
    <text evidence="1">The sequence shown here is derived from an EMBL/GenBank/DDBJ whole genome shotgun (WGS) entry which is preliminary data.</text>
</comment>
<sequence length="85" mass="9538">MFNPAAAQARCEAIVGARRARSQLMTDDPKLTIAYLALTDLPAALEALEEVREAWEFIEMAWTDSDVHQRHAPDDCDSCDAVWDM</sequence>
<proteinExistence type="predicted"/>
<gene>
    <name evidence="1" type="ORF">LCGC14_2810060</name>
</gene>
<protein>
    <submittedName>
        <fullName evidence="1">Uncharacterized protein</fullName>
    </submittedName>
</protein>